<dbReference type="AlphaFoldDB" id="A0AA38IKI1"/>
<comment type="caution">
    <text evidence="1">The sequence shown here is derived from an EMBL/GenBank/DDBJ whole genome shotgun (WGS) entry which is preliminary data.</text>
</comment>
<protein>
    <submittedName>
        <fullName evidence="1">Uncharacterized protein</fullName>
    </submittedName>
</protein>
<organism evidence="1 2">
    <name type="scientific">Zophobas morio</name>
    <dbReference type="NCBI Taxonomy" id="2755281"/>
    <lineage>
        <taxon>Eukaryota</taxon>
        <taxon>Metazoa</taxon>
        <taxon>Ecdysozoa</taxon>
        <taxon>Arthropoda</taxon>
        <taxon>Hexapoda</taxon>
        <taxon>Insecta</taxon>
        <taxon>Pterygota</taxon>
        <taxon>Neoptera</taxon>
        <taxon>Endopterygota</taxon>
        <taxon>Coleoptera</taxon>
        <taxon>Polyphaga</taxon>
        <taxon>Cucujiformia</taxon>
        <taxon>Tenebrionidae</taxon>
        <taxon>Zophobas</taxon>
    </lineage>
</organism>
<accession>A0AA38IKI1</accession>
<proteinExistence type="predicted"/>
<evidence type="ECO:0000313" key="1">
    <source>
        <dbReference type="EMBL" id="KAJ3658605.1"/>
    </source>
</evidence>
<keyword evidence="2" id="KW-1185">Reference proteome</keyword>
<dbReference type="Proteomes" id="UP001168821">
    <property type="component" value="Unassembled WGS sequence"/>
</dbReference>
<name>A0AA38IKI1_9CUCU</name>
<evidence type="ECO:0000313" key="2">
    <source>
        <dbReference type="Proteomes" id="UP001168821"/>
    </source>
</evidence>
<reference evidence="1" key="1">
    <citation type="journal article" date="2023" name="G3 (Bethesda)">
        <title>Whole genome assemblies of Zophobas morio and Tenebrio molitor.</title>
        <authorList>
            <person name="Kaur S."/>
            <person name="Stinson S.A."/>
            <person name="diCenzo G.C."/>
        </authorList>
    </citation>
    <scope>NUCLEOTIDE SEQUENCE</scope>
    <source>
        <strain evidence="1">QUZm001</strain>
    </source>
</reference>
<gene>
    <name evidence="1" type="ORF">Zmor_010335</name>
</gene>
<sequence>MSYALVCVSVFISHHLISINISYIQDKTSLELLWYVSLYRKFHKWTVTGISNVKVFLKAHLRIQSFWKALPDCPLPPEPVLTRWSSWIEAATHYCDHFDDIKKVIMEFNFIVSKRVVDAQDYFQQKHFKHDLAYIKTHFSISKTSLTRLETIDLTLSQFLDIVKQLYKRLEDTPGRLGEMAFKKLQDTLQKYRVPRA</sequence>
<dbReference type="EMBL" id="JALNTZ010000003">
    <property type="protein sequence ID" value="KAJ3658605.1"/>
    <property type="molecule type" value="Genomic_DNA"/>
</dbReference>